<feature type="compositionally biased region" description="Basic and acidic residues" evidence="1">
    <location>
        <begin position="99"/>
        <end position="117"/>
    </location>
</feature>
<proteinExistence type="predicted"/>
<dbReference type="EMBL" id="CAADRP010001756">
    <property type="protein sequence ID" value="VFU51361.1"/>
    <property type="molecule type" value="Genomic_DNA"/>
</dbReference>
<evidence type="ECO:0000256" key="1">
    <source>
        <dbReference type="SAM" id="MobiDB-lite"/>
    </source>
</evidence>
<feature type="region of interest" description="Disordered" evidence="1">
    <location>
        <begin position="1"/>
        <end position="117"/>
    </location>
</feature>
<dbReference type="AlphaFoldDB" id="A0A6N2MEP8"/>
<accession>A0A6N2MEP8</accession>
<protein>
    <submittedName>
        <fullName evidence="2">Uncharacterized protein</fullName>
    </submittedName>
</protein>
<sequence>MTEERMHRAGRRKVRSEWCREGERLQRRQQHHHKQASFSPLVRRWPRHVKSASPPAESEGLSPLERLKVQTSSTSAACVCDRGRRSEERSGNMRNSRGVKRESKGKGRTTSRRDMREEIDFRSEEVKLCPSSWGGGPGLFVADPFSLQFESDILLMEECSKE</sequence>
<feature type="compositionally biased region" description="Basic and acidic residues" evidence="1">
    <location>
        <begin position="81"/>
        <end position="91"/>
    </location>
</feature>
<reference evidence="2" key="1">
    <citation type="submission" date="2019-03" db="EMBL/GenBank/DDBJ databases">
        <authorList>
            <person name="Mank J."/>
            <person name="Almeida P."/>
        </authorList>
    </citation>
    <scope>NUCLEOTIDE SEQUENCE</scope>
    <source>
        <strain evidence="2">78183</strain>
    </source>
</reference>
<name>A0A6N2MEP8_SALVM</name>
<feature type="compositionally biased region" description="Basic and acidic residues" evidence="1">
    <location>
        <begin position="15"/>
        <end position="26"/>
    </location>
</feature>
<organism evidence="2">
    <name type="scientific">Salix viminalis</name>
    <name type="common">Common osier</name>
    <name type="synonym">Basket willow</name>
    <dbReference type="NCBI Taxonomy" id="40686"/>
    <lineage>
        <taxon>Eukaryota</taxon>
        <taxon>Viridiplantae</taxon>
        <taxon>Streptophyta</taxon>
        <taxon>Embryophyta</taxon>
        <taxon>Tracheophyta</taxon>
        <taxon>Spermatophyta</taxon>
        <taxon>Magnoliopsida</taxon>
        <taxon>eudicotyledons</taxon>
        <taxon>Gunneridae</taxon>
        <taxon>Pentapetalae</taxon>
        <taxon>rosids</taxon>
        <taxon>fabids</taxon>
        <taxon>Malpighiales</taxon>
        <taxon>Salicaceae</taxon>
        <taxon>Saliceae</taxon>
        <taxon>Salix</taxon>
    </lineage>
</organism>
<gene>
    <name evidence="2" type="ORF">SVIM_LOCUS346991</name>
</gene>
<evidence type="ECO:0000313" key="2">
    <source>
        <dbReference type="EMBL" id="VFU51361.1"/>
    </source>
</evidence>